<evidence type="ECO:0000256" key="1">
    <source>
        <dbReference type="SAM" id="MobiDB-lite"/>
    </source>
</evidence>
<dbReference type="AlphaFoldDB" id="A0A1I0GE81"/>
<evidence type="ECO:0008006" key="4">
    <source>
        <dbReference type="Google" id="ProtNLM"/>
    </source>
</evidence>
<dbReference type="RefSeq" id="WP_143066618.1">
    <property type="nucleotide sequence ID" value="NZ_FOHZ01000017.1"/>
</dbReference>
<feature type="region of interest" description="Disordered" evidence="1">
    <location>
        <begin position="262"/>
        <end position="297"/>
    </location>
</feature>
<name>A0A1I0GE81_9GAMM</name>
<dbReference type="EMBL" id="FOHZ01000017">
    <property type="protein sequence ID" value="SET68323.1"/>
    <property type="molecule type" value="Genomic_DNA"/>
</dbReference>
<feature type="compositionally biased region" description="Basic and acidic residues" evidence="1">
    <location>
        <begin position="262"/>
        <end position="271"/>
    </location>
</feature>
<keyword evidence="3" id="KW-1185">Reference proteome</keyword>
<evidence type="ECO:0000313" key="3">
    <source>
        <dbReference type="Proteomes" id="UP000198762"/>
    </source>
</evidence>
<gene>
    <name evidence="2" type="ORF">SAMN04487962_1172</name>
</gene>
<dbReference type="OrthoDB" id="174931at2"/>
<dbReference type="Proteomes" id="UP000198762">
    <property type="component" value="Unassembled WGS sequence"/>
</dbReference>
<organism evidence="2 3">
    <name type="scientific">Marinobacter segnicrescens</name>
    <dbReference type="NCBI Taxonomy" id="430453"/>
    <lineage>
        <taxon>Bacteria</taxon>
        <taxon>Pseudomonadati</taxon>
        <taxon>Pseudomonadota</taxon>
        <taxon>Gammaproteobacteria</taxon>
        <taxon>Pseudomonadales</taxon>
        <taxon>Marinobacteraceae</taxon>
        <taxon>Marinobacter</taxon>
    </lineage>
</organism>
<evidence type="ECO:0000313" key="2">
    <source>
        <dbReference type="EMBL" id="SET68323.1"/>
    </source>
</evidence>
<reference evidence="3" key="1">
    <citation type="submission" date="2016-10" db="EMBL/GenBank/DDBJ databases">
        <authorList>
            <person name="Varghese N."/>
            <person name="Submissions S."/>
        </authorList>
    </citation>
    <scope>NUCLEOTIDE SEQUENCE [LARGE SCALE GENOMIC DNA]</scope>
    <source>
        <strain evidence="3">CGMCC 1.6489</strain>
    </source>
</reference>
<sequence length="567" mass="64456">MRDLFIGIVAAKPRDLPELPDKTYRYMQDLVVWARRQNFETWLFSDKNKPLSGPGITKYIEKKNFRNKTFPNESNGLHNRRCIFIYFCGHGYSRGRYEQFWILNNGENTWQDRLDVMSMKEIVEKYQPEHIRLFGDACAEPRDIQGGSSPVFPDPLNSTPPRNIRTDMFFASSRGSTTLANGDGPVFSQVVRRAILDSPIPQEALDKMVSIYEGQPTVTNRSLRTYIEPRFDNLVSKLNGNAVPWMIPDVDHPGCIYRQETDPLTRAKEKTPIGSQTTPGPTAKAEQPSRPIAPETSDVGHFSLLDSSIDQISSDLETILKNVSSGLPNPFKTRYQVEVFHDVNRPGIKFVQYESGAVLVPEFSGFETMVSAGRIDDFHSEFSLKLLPSNHLNITRIQESGGLLLHELTAGNSDFDTLKVLVEQARDRLYEDPLAPLSLAYLYEASGKRRTIKELFLDLAARTDKVAIDLALLARIPIRYDAKNQKLLAHDIPLSTQLPILNRGWSILFTEPIDPVFSPLQQIKYLPGTDAHTVLREEYGIRIISKWMLEYFGNFPELYEEAPKTQQ</sequence>
<proteinExistence type="predicted"/>
<accession>A0A1I0GE81</accession>
<protein>
    <recommendedName>
        <fullName evidence="4">Caspase domain-containing protein</fullName>
    </recommendedName>
</protein>